<gene>
    <name evidence="2" type="ORF">SCF082_LOCUS5492</name>
</gene>
<protein>
    <submittedName>
        <fullName evidence="2">Uncharacterized protein</fullName>
    </submittedName>
</protein>
<keyword evidence="3" id="KW-1185">Reference proteome</keyword>
<accession>A0ABP0I9N5</accession>
<feature type="non-terminal residue" evidence="2">
    <location>
        <position position="1"/>
    </location>
</feature>
<dbReference type="EMBL" id="CAXAMM010002991">
    <property type="protein sequence ID" value="CAK8998119.1"/>
    <property type="molecule type" value="Genomic_DNA"/>
</dbReference>
<dbReference type="Proteomes" id="UP001642464">
    <property type="component" value="Unassembled WGS sequence"/>
</dbReference>
<feature type="region of interest" description="Disordered" evidence="1">
    <location>
        <begin position="176"/>
        <end position="209"/>
    </location>
</feature>
<name>A0ABP0I9N5_9DINO</name>
<reference evidence="2 3" key="1">
    <citation type="submission" date="2024-02" db="EMBL/GenBank/DDBJ databases">
        <authorList>
            <person name="Chen Y."/>
            <person name="Shah S."/>
            <person name="Dougan E. K."/>
            <person name="Thang M."/>
            <person name="Chan C."/>
        </authorList>
    </citation>
    <scope>NUCLEOTIDE SEQUENCE [LARGE SCALE GENOMIC DNA]</scope>
</reference>
<feature type="compositionally biased region" description="Polar residues" evidence="1">
    <location>
        <begin position="182"/>
        <end position="192"/>
    </location>
</feature>
<sequence length="253" mass="28541">RLWFWCCSGISIGPPESRLQMAPPKEAAKPCIAWCYERCNKPDQSHMMKEMMTIARDLRSCFVSKKKAPTFVKWWLGTCTPPLGPTRSMSRTVVFIDWREAKPLMESLHELLSESRQSVEEMLGNWIHVCVIAQSPKVYQRAVEWARTVMNNQVQVLSEFSISDIRRYAQSCLEEDPDLSKENSPNSGSLSELSFGDGPVSLAPEAGTPGLQRTLKTAQSLSLMDLIQAVEDPLQAAALEQLLKETMVQVYED</sequence>
<organism evidence="2 3">
    <name type="scientific">Durusdinium trenchii</name>
    <dbReference type="NCBI Taxonomy" id="1381693"/>
    <lineage>
        <taxon>Eukaryota</taxon>
        <taxon>Sar</taxon>
        <taxon>Alveolata</taxon>
        <taxon>Dinophyceae</taxon>
        <taxon>Suessiales</taxon>
        <taxon>Symbiodiniaceae</taxon>
        <taxon>Durusdinium</taxon>
    </lineage>
</organism>
<comment type="caution">
    <text evidence="2">The sequence shown here is derived from an EMBL/GenBank/DDBJ whole genome shotgun (WGS) entry which is preliminary data.</text>
</comment>
<proteinExistence type="predicted"/>
<evidence type="ECO:0000313" key="3">
    <source>
        <dbReference type="Proteomes" id="UP001642464"/>
    </source>
</evidence>
<evidence type="ECO:0000256" key="1">
    <source>
        <dbReference type="SAM" id="MobiDB-lite"/>
    </source>
</evidence>
<evidence type="ECO:0000313" key="2">
    <source>
        <dbReference type="EMBL" id="CAK8998119.1"/>
    </source>
</evidence>